<proteinExistence type="predicted"/>
<evidence type="ECO:0000256" key="2">
    <source>
        <dbReference type="SAM" id="Phobius"/>
    </source>
</evidence>
<comment type="caution">
    <text evidence="3">The sequence shown here is derived from an EMBL/GenBank/DDBJ whole genome shotgun (WGS) entry which is preliminary data.</text>
</comment>
<dbReference type="PANTHER" id="PTHR35895">
    <property type="entry name" value="CHROMOSOME 16, WHOLE GENOME SHOTGUN SEQUENCE"/>
    <property type="match status" value="1"/>
</dbReference>
<protein>
    <submittedName>
        <fullName evidence="3">Uncharacterized protein</fullName>
    </submittedName>
</protein>
<dbReference type="STRING" id="78410.A0A0P7BKD8"/>
<evidence type="ECO:0000256" key="1">
    <source>
        <dbReference type="SAM" id="MobiDB-lite"/>
    </source>
</evidence>
<feature type="compositionally biased region" description="Basic and acidic residues" evidence="1">
    <location>
        <begin position="18"/>
        <end position="28"/>
    </location>
</feature>
<keyword evidence="2" id="KW-0812">Transmembrane</keyword>
<dbReference type="EMBL" id="LKCW01000082">
    <property type="protein sequence ID" value="KPM40504.1"/>
    <property type="molecule type" value="Genomic_DNA"/>
</dbReference>
<keyword evidence="4" id="KW-1185">Reference proteome</keyword>
<sequence length="439" mass="48454">MAQDNTEESNPRASTPENRTDTPADPKAPDANSDNASSNDHVHDKDAAVGVSKWEKLKTHLVRFRWYYLIGLIILLAILLPIMFKVIIPVIIQNVLNGQHLPIYGGTLQALSPTNVNMTLHTSLDTPLGVKLDPTVLNLYNKNTTDFSPFLKLNLPELHIHHKTDVTVTNQTLLVTNETELLSWFNEFFDKPAVKLSVKASTNVHLGSLKYKPSLDKTIEIPSLNYLDGFGVRDMEFLLKTNDTKYNMKGHLNIPNSGALALGLGNLTFNLVSGETNLGIVHLYNVLLKPGNNSVPFDGDFYFQELVPNLATVLDSQKAALGQGRIEFNATGNSTIVDGKHIKYIEGVLNKKRIKFQIPVITLLSDVVGGVLGSDQASLLDILGSAVGNSTLFEHLLDHWETTGQAGNSTSTRSVVKRSKAGRSWMWKLIRLGIRSKMK</sequence>
<reference evidence="3 4" key="1">
    <citation type="submission" date="2015-09" db="EMBL/GenBank/DDBJ databases">
        <title>Draft genome of a European isolate of the apple canker pathogen Neonectria ditissima.</title>
        <authorList>
            <person name="Gomez-Cortecero A."/>
            <person name="Harrison R.J."/>
            <person name="Armitage A.D."/>
        </authorList>
    </citation>
    <scope>NUCLEOTIDE SEQUENCE [LARGE SCALE GENOMIC DNA]</scope>
    <source>
        <strain evidence="3 4">R09/05</strain>
    </source>
</reference>
<dbReference type="InterPro" id="IPR046368">
    <property type="entry name" value="Tag1"/>
</dbReference>
<dbReference type="Pfam" id="PF12505">
    <property type="entry name" value="DUF3712"/>
    <property type="match status" value="1"/>
</dbReference>
<gene>
    <name evidence="3" type="ORF">AK830_g6046</name>
</gene>
<organism evidence="3 4">
    <name type="scientific">Neonectria ditissima</name>
    <dbReference type="NCBI Taxonomy" id="78410"/>
    <lineage>
        <taxon>Eukaryota</taxon>
        <taxon>Fungi</taxon>
        <taxon>Dikarya</taxon>
        <taxon>Ascomycota</taxon>
        <taxon>Pezizomycotina</taxon>
        <taxon>Sordariomycetes</taxon>
        <taxon>Hypocreomycetidae</taxon>
        <taxon>Hypocreales</taxon>
        <taxon>Nectriaceae</taxon>
        <taxon>Neonectria</taxon>
    </lineage>
</organism>
<keyword evidence="2" id="KW-1133">Transmembrane helix</keyword>
<accession>A0A0P7BKD8</accession>
<dbReference type="Proteomes" id="UP000050424">
    <property type="component" value="Unassembled WGS sequence"/>
</dbReference>
<dbReference type="InterPro" id="IPR022185">
    <property type="entry name" value="DUF3712"/>
</dbReference>
<name>A0A0P7BKD8_9HYPO</name>
<feature type="region of interest" description="Disordered" evidence="1">
    <location>
        <begin position="1"/>
        <end position="44"/>
    </location>
</feature>
<dbReference type="OrthoDB" id="10039566at2759"/>
<feature type="transmembrane region" description="Helical" evidence="2">
    <location>
        <begin position="66"/>
        <end position="92"/>
    </location>
</feature>
<evidence type="ECO:0000313" key="4">
    <source>
        <dbReference type="Proteomes" id="UP000050424"/>
    </source>
</evidence>
<evidence type="ECO:0000313" key="3">
    <source>
        <dbReference type="EMBL" id="KPM40504.1"/>
    </source>
</evidence>
<dbReference type="GO" id="GO:0000329">
    <property type="term" value="C:fungal-type vacuole membrane"/>
    <property type="evidence" value="ECO:0007669"/>
    <property type="project" value="InterPro"/>
</dbReference>
<dbReference type="AlphaFoldDB" id="A0A0P7BKD8"/>
<dbReference type="PANTHER" id="PTHR35895:SF2">
    <property type="match status" value="1"/>
</dbReference>
<keyword evidence="2" id="KW-0472">Membrane</keyword>